<evidence type="ECO:0000259" key="5">
    <source>
        <dbReference type="SMART" id="SM00430"/>
    </source>
</evidence>
<dbReference type="InterPro" id="IPR000536">
    <property type="entry name" value="Nucl_hrmn_rcpt_lig-bd"/>
</dbReference>
<keyword evidence="3" id="KW-0804">Transcription</keyword>
<dbReference type="PANTHER" id="PTHR45886">
    <property type="entry name" value="NUCLEAR HORMONE RECEPTOR FAMILY-RELATED-RELATED"/>
    <property type="match status" value="1"/>
</dbReference>
<comment type="similarity">
    <text evidence="1">Belongs to the nuclear hormone receptor family.</text>
</comment>
<gene>
    <name evidence="6" type="ORF">CRE_25376</name>
</gene>
<dbReference type="PANTHER" id="PTHR45886:SF9">
    <property type="entry name" value="NR LBD DOMAIN-CONTAINING PROTEIN-RELATED"/>
    <property type="match status" value="1"/>
</dbReference>
<protein>
    <recommendedName>
        <fullName evidence="5">NR LBD domain-containing protein</fullName>
    </recommendedName>
</protein>
<dbReference type="InParanoid" id="E3LST5"/>
<dbReference type="Pfam" id="PF00104">
    <property type="entry name" value="Hormone_recep"/>
    <property type="match status" value="1"/>
</dbReference>
<dbReference type="OMA" id="MILICAS"/>
<dbReference type="FunCoup" id="E3LST5">
    <property type="interactions" value="547"/>
</dbReference>
<dbReference type="Proteomes" id="UP000008281">
    <property type="component" value="Unassembled WGS sequence"/>
</dbReference>
<dbReference type="CTD" id="9825887"/>
<dbReference type="AlphaFoldDB" id="E3LST5"/>
<dbReference type="eggNOG" id="ENOG502TFA6">
    <property type="taxonomic scope" value="Eukaryota"/>
</dbReference>
<dbReference type="Gene3D" id="1.10.565.10">
    <property type="entry name" value="Retinoid X Receptor"/>
    <property type="match status" value="1"/>
</dbReference>
<feature type="domain" description="NR LBD" evidence="5">
    <location>
        <begin position="124"/>
        <end position="286"/>
    </location>
</feature>
<dbReference type="SMART" id="SM00430">
    <property type="entry name" value="HOLI"/>
    <property type="match status" value="1"/>
</dbReference>
<accession>E3LST5</accession>
<organism evidence="7">
    <name type="scientific">Caenorhabditis remanei</name>
    <name type="common">Caenorhabditis vulgaris</name>
    <dbReference type="NCBI Taxonomy" id="31234"/>
    <lineage>
        <taxon>Eukaryota</taxon>
        <taxon>Metazoa</taxon>
        <taxon>Ecdysozoa</taxon>
        <taxon>Nematoda</taxon>
        <taxon>Chromadorea</taxon>
        <taxon>Rhabditida</taxon>
        <taxon>Rhabditina</taxon>
        <taxon>Rhabditomorpha</taxon>
        <taxon>Rhabditoidea</taxon>
        <taxon>Rhabditidae</taxon>
        <taxon>Peloderinae</taxon>
        <taxon>Caenorhabditis</taxon>
    </lineage>
</organism>
<sequence>MTRTKCSVCNDSESTQFLYQVDCCNACAMAHRRHCEGNEDPKTYFGDQNCNFCCFKKYRCIEKSKNISIDLAGLLKDLSIREFHRNIVFTTKSVRTNFTVDDAVSSEKLKLINCPLGSHSTFEDWSTMNQIATIDYLKNLEFVKELGDEKTKFIRRIRFRSAILSTAFRSYQQNKDSMDITDNVDIFPDLTGKRFEPEFLKRIRCHLVSILIRLKITKDEYMLVSVLFLCVSDQFTLSNHGKASLHKYTGHYIRALLDYCVLLYQKHGASRFNELLSIFEAVNKTYHEIEAFAIMYRMSTPVRQSKDLIKFE</sequence>
<evidence type="ECO:0000313" key="6">
    <source>
        <dbReference type="EMBL" id="EFP09488.1"/>
    </source>
</evidence>
<proteinExistence type="inferred from homology"/>
<evidence type="ECO:0000256" key="1">
    <source>
        <dbReference type="ARBA" id="ARBA00005993"/>
    </source>
</evidence>
<keyword evidence="7" id="KW-1185">Reference proteome</keyword>
<dbReference type="SUPFAM" id="SSF48508">
    <property type="entry name" value="Nuclear receptor ligand-binding domain"/>
    <property type="match status" value="1"/>
</dbReference>
<evidence type="ECO:0000256" key="4">
    <source>
        <dbReference type="ARBA" id="ARBA00023170"/>
    </source>
</evidence>
<dbReference type="InterPro" id="IPR035500">
    <property type="entry name" value="NHR-like_dom_sf"/>
</dbReference>
<dbReference type="EMBL" id="DS268414">
    <property type="protein sequence ID" value="EFP09488.1"/>
    <property type="molecule type" value="Genomic_DNA"/>
</dbReference>
<keyword evidence="2" id="KW-0805">Transcription regulation</keyword>
<evidence type="ECO:0000313" key="7">
    <source>
        <dbReference type="Proteomes" id="UP000008281"/>
    </source>
</evidence>
<keyword evidence="4" id="KW-0675">Receptor</keyword>
<dbReference type="RefSeq" id="XP_003113234.2">
    <property type="nucleotide sequence ID" value="XM_003113186.2"/>
</dbReference>
<reference evidence="6" key="1">
    <citation type="submission" date="2007-07" db="EMBL/GenBank/DDBJ databases">
        <title>PCAP assembly of the Caenorhabditis remanei genome.</title>
        <authorList>
            <consortium name="The Caenorhabditis remanei Sequencing Consortium"/>
            <person name="Wilson R.K."/>
        </authorList>
    </citation>
    <scope>NUCLEOTIDE SEQUENCE [LARGE SCALE GENOMIC DNA]</scope>
    <source>
        <strain evidence="6">PB4641</strain>
    </source>
</reference>
<dbReference type="KEGG" id="crq:GCK72_009869"/>
<evidence type="ECO:0000256" key="3">
    <source>
        <dbReference type="ARBA" id="ARBA00023163"/>
    </source>
</evidence>
<name>E3LST5_CAERE</name>
<dbReference type="HOGENOM" id="CLU_007368_3_0_1"/>
<dbReference type="GeneID" id="9825887"/>
<evidence type="ECO:0000256" key="2">
    <source>
        <dbReference type="ARBA" id="ARBA00023015"/>
    </source>
</evidence>
<dbReference type="OrthoDB" id="5777876at2759"/>